<keyword evidence="3" id="KW-1185">Reference proteome</keyword>
<feature type="non-terminal residue" evidence="2">
    <location>
        <position position="1"/>
    </location>
</feature>
<reference evidence="2" key="2">
    <citation type="submission" date="2020-11" db="EMBL/GenBank/DDBJ databases">
        <authorList>
            <consortium name="DOE Joint Genome Institute"/>
            <person name="Kuo A."/>
            <person name="Miyauchi S."/>
            <person name="Kiss E."/>
            <person name="Drula E."/>
            <person name="Kohler A."/>
            <person name="Sanchez-Garcia M."/>
            <person name="Andreopoulos B."/>
            <person name="Barry K.W."/>
            <person name="Bonito G."/>
            <person name="Buee M."/>
            <person name="Carver A."/>
            <person name="Chen C."/>
            <person name="Cichocki N."/>
            <person name="Clum A."/>
            <person name="Culley D."/>
            <person name="Crous P.W."/>
            <person name="Fauchery L."/>
            <person name="Girlanda M."/>
            <person name="Hayes R."/>
            <person name="Keri Z."/>
            <person name="Labutti K."/>
            <person name="Lipzen A."/>
            <person name="Lombard V."/>
            <person name="Magnuson J."/>
            <person name="Maillard F."/>
            <person name="Morin E."/>
            <person name="Murat C."/>
            <person name="Nolan M."/>
            <person name="Ohm R."/>
            <person name="Pangilinan J."/>
            <person name="Pereira M."/>
            <person name="Perotto S."/>
            <person name="Peter M."/>
            <person name="Riley R."/>
            <person name="Sitrit Y."/>
            <person name="Stielow B."/>
            <person name="Szollosi G."/>
            <person name="Zifcakova L."/>
            <person name="Stursova M."/>
            <person name="Spatafora J.W."/>
            <person name="Tedersoo L."/>
            <person name="Vaario L.-M."/>
            <person name="Yamada A."/>
            <person name="Yan M."/>
            <person name="Wang P."/>
            <person name="Xu J."/>
            <person name="Bruns T."/>
            <person name="Baldrian P."/>
            <person name="Vilgalys R."/>
            <person name="Henrissat B."/>
            <person name="Grigoriev I.V."/>
            <person name="Hibbett D."/>
            <person name="Nagy L.G."/>
            <person name="Martin F.M."/>
        </authorList>
    </citation>
    <scope>NUCLEOTIDE SEQUENCE</scope>
    <source>
        <strain evidence="2">UH-Tt-Lm1</strain>
    </source>
</reference>
<evidence type="ECO:0000256" key="1">
    <source>
        <dbReference type="SAM" id="MobiDB-lite"/>
    </source>
</evidence>
<feature type="compositionally biased region" description="Basic and acidic residues" evidence="1">
    <location>
        <begin position="116"/>
        <end position="128"/>
    </location>
</feature>
<dbReference type="EMBL" id="WIUZ02000002">
    <property type="protein sequence ID" value="KAF9790603.1"/>
    <property type="molecule type" value="Genomic_DNA"/>
</dbReference>
<gene>
    <name evidence="2" type="ORF">BJ322DRAFT_1037310</name>
</gene>
<name>A0A9P6HM50_9AGAM</name>
<dbReference type="OrthoDB" id="5550090at2759"/>
<reference evidence="2" key="1">
    <citation type="journal article" date="2020" name="Nat. Commun.">
        <title>Large-scale genome sequencing of mycorrhizal fungi provides insights into the early evolution of symbiotic traits.</title>
        <authorList>
            <person name="Miyauchi S."/>
            <person name="Kiss E."/>
            <person name="Kuo A."/>
            <person name="Drula E."/>
            <person name="Kohler A."/>
            <person name="Sanchez-Garcia M."/>
            <person name="Morin E."/>
            <person name="Andreopoulos B."/>
            <person name="Barry K.W."/>
            <person name="Bonito G."/>
            <person name="Buee M."/>
            <person name="Carver A."/>
            <person name="Chen C."/>
            <person name="Cichocki N."/>
            <person name="Clum A."/>
            <person name="Culley D."/>
            <person name="Crous P.W."/>
            <person name="Fauchery L."/>
            <person name="Girlanda M."/>
            <person name="Hayes R.D."/>
            <person name="Keri Z."/>
            <person name="LaButti K."/>
            <person name="Lipzen A."/>
            <person name="Lombard V."/>
            <person name="Magnuson J."/>
            <person name="Maillard F."/>
            <person name="Murat C."/>
            <person name="Nolan M."/>
            <person name="Ohm R.A."/>
            <person name="Pangilinan J."/>
            <person name="Pereira M.F."/>
            <person name="Perotto S."/>
            <person name="Peter M."/>
            <person name="Pfister S."/>
            <person name="Riley R."/>
            <person name="Sitrit Y."/>
            <person name="Stielow J.B."/>
            <person name="Szollosi G."/>
            <person name="Zifcakova L."/>
            <person name="Stursova M."/>
            <person name="Spatafora J.W."/>
            <person name="Tedersoo L."/>
            <person name="Vaario L.M."/>
            <person name="Yamada A."/>
            <person name="Yan M."/>
            <person name="Wang P."/>
            <person name="Xu J."/>
            <person name="Bruns T."/>
            <person name="Baldrian P."/>
            <person name="Vilgalys R."/>
            <person name="Dunand C."/>
            <person name="Henrissat B."/>
            <person name="Grigoriev I.V."/>
            <person name="Hibbett D."/>
            <person name="Nagy L.G."/>
            <person name="Martin F.M."/>
        </authorList>
    </citation>
    <scope>NUCLEOTIDE SEQUENCE</scope>
    <source>
        <strain evidence="2">UH-Tt-Lm1</strain>
    </source>
</reference>
<accession>A0A9P6HM50</accession>
<proteinExistence type="predicted"/>
<protein>
    <submittedName>
        <fullName evidence="2">Uncharacterized protein</fullName>
    </submittedName>
</protein>
<sequence length="245" mass="27233">MEPDHTSFPATATMAPCRPSRDVKLTVPRFNSKKVSPELAKEIASVSKRERTKVDVKQTVDPTTALALAIESASEWNSLLMTARADRGPQWDIGTQMFMVDKGSDLYYDSTPLTGKESKPESSDKDIQLNRPGQVPHTPPKPLPLDMRVQHPHAYQQQLGQMHGQMQSPNPNMPQHHPGMMGGFPGGSPYGVQQHVPPDQFYGGGSPMHMRPQQMGGVPQDHTMSPDIRRRVTRAMSDDYQMHGM</sequence>
<feature type="region of interest" description="Disordered" evidence="1">
    <location>
        <begin position="110"/>
        <end position="144"/>
    </location>
</feature>
<evidence type="ECO:0000313" key="3">
    <source>
        <dbReference type="Proteomes" id="UP000736335"/>
    </source>
</evidence>
<organism evidence="2 3">
    <name type="scientific">Thelephora terrestris</name>
    <dbReference type="NCBI Taxonomy" id="56493"/>
    <lineage>
        <taxon>Eukaryota</taxon>
        <taxon>Fungi</taxon>
        <taxon>Dikarya</taxon>
        <taxon>Basidiomycota</taxon>
        <taxon>Agaricomycotina</taxon>
        <taxon>Agaricomycetes</taxon>
        <taxon>Thelephorales</taxon>
        <taxon>Thelephoraceae</taxon>
        <taxon>Thelephora</taxon>
    </lineage>
</organism>
<evidence type="ECO:0000313" key="2">
    <source>
        <dbReference type="EMBL" id="KAF9790603.1"/>
    </source>
</evidence>
<comment type="caution">
    <text evidence="2">The sequence shown here is derived from an EMBL/GenBank/DDBJ whole genome shotgun (WGS) entry which is preliminary data.</text>
</comment>
<dbReference type="Proteomes" id="UP000736335">
    <property type="component" value="Unassembled WGS sequence"/>
</dbReference>
<dbReference type="AlphaFoldDB" id="A0A9P6HM50"/>